<dbReference type="InterPro" id="IPR020826">
    <property type="entry name" value="Transketolase_BS"/>
</dbReference>
<dbReference type="InterPro" id="IPR029061">
    <property type="entry name" value="THDP-binding"/>
</dbReference>
<evidence type="ECO:0000256" key="10">
    <source>
        <dbReference type="ARBA" id="ARBA00055605"/>
    </source>
</evidence>
<dbReference type="InterPro" id="IPR005475">
    <property type="entry name" value="Transketolase-like_Pyr-bd"/>
</dbReference>
<dbReference type="EC" id="2.2.1.7" evidence="11"/>
<dbReference type="PANTHER" id="PTHR43322">
    <property type="entry name" value="1-D-DEOXYXYLULOSE 5-PHOSPHATE SYNTHASE-RELATED"/>
    <property type="match status" value="1"/>
</dbReference>
<dbReference type="GO" id="GO:0000287">
    <property type="term" value="F:magnesium ion binding"/>
    <property type="evidence" value="ECO:0007669"/>
    <property type="project" value="UniProtKB-UniRule"/>
</dbReference>
<dbReference type="Pfam" id="PF13292">
    <property type="entry name" value="DXP_synthase_N"/>
    <property type="match status" value="1"/>
</dbReference>
<feature type="binding site" evidence="11">
    <location>
        <begin position="144"/>
        <end position="145"/>
    </location>
    <ligand>
        <name>thiamine diphosphate</name>
        <dbReference type="ChEBI" id="CHEBI:58937"/>
    </ligand>
</feature>
<keyword evidence="7 11" id="KW-0784">Thiamine biosynthesis</keyword>
<feature type="binding site" evidence="11">
    <location>
        <position position="71"/>
    </location>
    <ligand>
        <name>thiamine diphosphate</name>
        <dbReference type="ChEBI" id="CHEBI:58937"/>
    </ligand>
</feature>
<dbReference type="PROSITE" id="PS00802">
    <property type="entry name" value="TRANSKETOLASE_2"/>
    <property type="match status" value="1"/>
</dbReference>
<evidence type="ECO:0000259" key="12">
    <source>
        <dbReference type="SMART" id="SM00861"/>
    </source>
</evidence>
<dbReference type="Gene3D" id="3.40.50.920">
    <property type="match status" value="1"/>
</dbReference>
<comment type="subunit">
    <text evidence="3 11">Homodimer.</text>
</comment>
<comment type="function">
    <text evidence="10 11">Catalyzes the acyloin condensation reaction between C atoms 2 and 3 of pyruvate and glyceraldehyde 3-phosphate to yield 1-deoxy-D-xylulose-5-phosphate (DXP).</text>
</comment>
<comment type="cofactor">
    <cofactor evidence="11">
        <name>Mg(2+)</name>
        <dbReference type="ChEBI" id="CHEBI:18420"/>
    </cofactor>
    <text evidence="11">Binds 1 Mg(2+) ion per subunit.</text>
</comment>
<dbReference type="InterPro" id="IPR005477">
    <property type="entry name" value="Dxylulose-5-P_synthase"/>
</dbReference>
<dbReference type="GO" id="GO:0030976">
    <property type="term" value="F:thiamine pyrophosphate binding"/>
    <property type="evidence" value="ECO:0007669"/>
    <property type="project" value="UniProtKB-UniRule"/>
</dbReference>
<evidence type="ECO:0000256" key="9">
    <source>
        <dbReference type="ARBA" id="ARBA00023229"/>
    </source>
</evidence>
<dbReference type="Pfam" id="PF02780">
    <property type="entry name" value="Transketolase_C"/>
    <property type="match status" value="1"/>
</dbReference>
<dbReference type="InterPro" id="IPR009014">
    <property type="entry name" value="Transketo_C/PFOR_II"/>
</dbReference>
<dbReference type="Proteomes" id="UP000777784">
    <property type="component" value="Unassembled WGS sequence"/>
</dbReference>
<feature type="domain" description="Transketolase-like pyrimidine-binding" evidence="12">
    <location>
        <begin position="316"/>
        <end position="480"/>
    </location>
</feature>
<accession>A0A948RYU7</accession>
<name>A0A948RYU7_UNCEI</name>
<comment type="cofactor">
    <cofactor evidence="11">
        <name>thiamine diphosphate</name>
        <dbReference type="ChEBI" id="CHEBI:58937"/>
    </cofactor>
    <text evidence="11">Binds 1 thiamine pyrophosphate per subunit.</text>
</comment>
<comment type="caution">
    <text evidence="13">The sequence shown here is derived from an EMBL/GenBank/DDBJ whole genome shotgun (WGS) entry which is preliminary data.</text>
</comment>
<comment type="caution">
    <text evidence="11">Lacks conserved residue(s) required for the propagation of feature annotation.</text>
</comment>
<dbReference type="SUPFAM" id="SSF52518">
    <property type="entry name" value="Thiamin diphosphate-binding fold (THDP-binding)"/>
    <property type="match status" value="2"/>
</dbReference>
<dbReference type="FunFam" id="3.40.50.920:FF:000002">
    <property type="entry name" value="1-deoxy-D-xylulose-5-phosphate synthase"/>
    <property type="match status" value="1"/>
</dbReference>
<dbReference type="NCBIfam" id="NF003933">
    <property type="entry name" value="PRK05444.2-2"/>
    <property type="match status" value="1"/>
</dbReference>
<evidence type="ECO:0000256" key="8">
    <source>
        <dbReference type="ARBA" id="ARBA00023052"/>
    </source>
</evidence>
<dbReference type="SUPFAM" id="SSF52922">
    <property type="entry name" value="TK C-terminal domain-like"/>
    <property type="match status" value="1"/>
</dbReference>
<feature type="binding site" evidence="11">
    <location>
        <position position="172"/>
    </location>
    <ligand>
        <name>Mg(2+)</name>
        <dbReference type="ChEBI" id="CHEBI:18420"/>
    </ligand>
</feature>
<keyword evidence="8 11" id="KW-0786">Thiamine pyrophosphate</keyword>
<dbReference type="GO" id="GO:0009228">
    <property type="term" value="P:thiamine biosynthetic process"/>
    <property type="evidence" value="ECO:0007669"/>
    <property type="project" value="UniProtKB-UniRule"/>
</dbReference>
<evidence type="ECO:0000256" key="4">
    <source>
        <dbReference type="ARBA" id="ARBA00022679"/>
    </source>
</evidence>
<dbReference type="HAMAP" id="MF_00315">
    <property type="entry name" value="DXP_synth"/>
    <property type="match status" value="1"/>
</dbReference>
<protein>
    <recommendedName>
        <fullName evidence="11">1-deoxy-D-xylulose-5-phosphate synthase</fullName>
        <ecNumber evidence="11">2.2.1.7</ecNumber>
    </recommendedName>
    <alternativeName>
        <fullName evidence="11">1-deoxyxylulose-5-phosphate synthase</fullName>
        <shortName evidence="11">DXP synthase</shortName>
        <shortName evidence="11">DXPS</shortName>
    </alternativeName>
</protein>
<organism evidence="13 14">
    <name type="scientific">Eiseniibacteriota bacterium</name>
    <dbReference type="NCBI Taxonomy" id="2212470"/>
    <lineage>
        <taxon>Bacteria</taxon>
        <taxon>Candidatus Eiseniibacteriota</taxon>
    </lineage>
</organism>
<dbReference type="GO" id="GO:0005829">
    <property type="term" value="C:cytosol"/>
    <property type="evidence" value="ECO:0007669"/>
    <property type="project" value="TreeGrafter"/>
</dbReference>
<evidence type="ECO:0000313" key="14">
    <source>
        <dbReference type="Proteomes" id="UP000777784"/>
    </source>
</evidence>
<evidence type="ECO:0000256" key="3">
    <source>
        <dbReference type="ARBA" id="ARBA00011738"/>
    </source>
</evidence>
<comment type="similarity">
    <text evidence="2 11">Belongs to the transketolase family. DXPS subfamily.</text>
</comment>
<evidence type="ECO:0000256" key="2">
    <source>
        <dbReference type="ARBA" id="ARBA00011081"/>
    </source>
</evidence>
<dbReference type="EMBL" id="JAHJDP010000085">
    <property type="protein sequence ID" value="MBU2692132.1"/>
    <property type="molecule type" value="Genomic_DNA"/>
</dbReference>
<dbReference type="FunFam" id="3.40.50.970:FF:000005">
    <property type="entry name" value="1-deoxy-D-xylulose-5-phosphate synthase"/>
    <property type="match status" value="1"/>
</dbReference>
<reference evidence="13" key="1">
    <citation type="submission" date="2021-05" db="EMBL/GenBank/DDBJ databases">
        <title>Energy efficiency and biological interactions define the core microbiome of deep oligotrophic groundwater.</title>
        <authorList>
            <person name="Mehrshad M."/>
            <person name="Lopez-Fernandez M."/>
            <person name="Bell E."/>
            <person name="Bernier-Latmani R."/>
            <person name="Bertilsson S."/>
            <person name="Dopson M."/>
        </authorList>
    </citation>
    <scope>NUCLEOTIDE SEQUENCE</scope>
    <source>
        <strain evidence="13">Modern_marine.mb.64</strain>
    </source>
</reference>
<keyword evidence="5 11" id="KW-0479">Metal-binding</keyword>
<gene>
    <name evidence="11 13" type="primary">dxs</name>
    <name evidence="13" type="ORF">KJ970_14520</name>
</gene>
<comment type="pathway">
    <text evidence="1 11">Metabolic intermediate biosynthesis; 1-deoxy-D-xylulose 5-phosphate biosynthesis; 1-deoxy-D-xylulose 5-phosphate from D-glyceraldehyde 3-phosphate and pyruvate: step 1/1.</text>
</comment>
<feature type="binding site" evidence="11">
    <location>
        <begin position="112"/>
        <end position="114"/>
    </location>
    <ligand>
        <name>thiamine diphosphate</name>
        <dbReference type="ChEBI" id="CHEBI:58937"/>
    </ligand>
</feature>
<dbReference type="CDD" id="cd02007">
    <property type="entry name" value="TPP_DXS"/>
    <property type="match status" value="1"/>
</dbReference>
<evidence type="ECO:0000256" key="1">
    <source>
        <dbReference type="ARBA" id="ARBA00004980"/>
    </source>
</evidence>
<evidence type="ECO:0000256" key="11">
    <source>
        <dbReference type="HAMAP-Rule" id="MF_00315"/>
    </source>
</evidence>
<feature type="binding site" evidence="11">
    <location>
        <position position="143"/>
    </location>
    <ligand>
        <name>Mg(2+)</name>
        <dbReference type="ChEBI" id="CHEBI:18420"/>
    </ligand>
</feature>
<dbReference type="GO" id="GO:0019288">
    <property type="term" value="P:isopentenyl diphosphate biosynthetic process, methylerythritol 4-phosphate pathway"/>
    <property type="evidence" value="ECO:0007669"/>
    <property type="project" value="TreeGrafter"/>
</dbReference>
<dbReference type="Gene3D" id="3.40.50.970">
    <property type="match status" value="2"/>
</dbReference>
<evidence type="ECO:0000256" key="7">
    <source>
        <dbReference type="ARBA" id="ARBA00022977"/>
    </source>
</evidence>
<keyword evidence="9 11" id="KW-0414">Isoprene biosynthesis</keyword>
<dbReference type="GO" id="GO:0016114">
    <property type="term" value="P:terpenoid biosynthetic process"/>
    <property type="evidence" value="ECO:0007669"/>
    <property type="project" value="UniProtKB-UniRule"/>
</dbReference>
<dbReference type="InterPro" id="IPR033248">
    <property type="entry name" value="Transketolase_C"/>
</dbReference>
<feature type="binding site" evidence="11">
    <location>
        <position position="367"/>
    </location>
    <ligand>
        <name>thiamine diphosphate</name>
        <dbReference type="ChEBI" id="CHEBI:58937"/>
    </ligand>
</feature>
<keyword evidence="4 11" id="KW-0808">Transferase</keyword>
<evidence type="ECO:0000256" key="6">
    <source>
        <dbReference type="ARBA" id="ARBA00022842"/>
    </source>
</evidence>
<dbReference type="CDD" id="cd07033">
    <property type="entry name" value="TPP_PYR_DXS_TK_like"/>
    <property type="match status" value="1"/>
</dbReference>
<keyword evidence="6 11" id="KW-0460">Magnesium</keyword>
<feature type="binding site" evidence="11">
    <location>
        <position position="172"/>
    </location>
    <ligand>
        <name>thiamine diphosphate</name>
        <dbReference type="ChEBI" id="CHEBI:58937"/>
    </ligand>
</feature>
<evidence type="ECO:0000313" key="13">
    <source>
        <dbReference type="EMBL" id="MBU2692132.1"/>
    </source>
</evidence>
<dbReference type="SMART" id="SM00861">
    <property type="entry name" value="Transket_pyr"/>
    <property type="match status" value="1"/>
</dbReference>
<comment type="catalytic activity">
    <reaction evidence="11">
        <text>D-glyceraldehyde 3-phosphate + pyruvate + H(+) = 1-deoxy-D-xylulose 5-phosphate + CO2</text>
        <dbReference type="Rhea" id="RHEA:12605"/>
        <dbReference type="ChEBI" id="CHEBI:15361"/>
        <dbReference type="ChEBI" id="CHEBI:15378"/>
        <dbReference type="ChEBI" id="CHEBI:16526"/>
        <dbReference type="ChEBI" id="CHEBI:57792"/>
        <dbReference type="ChEBI" id="CHEBI:59776"/>
        <dbReference type="EC" id="2.2.1.7"/>
    </reaction>
</comment>
<dbReference type="Pfam" id="PF02779">
    <property type="entry name" value="Transket_pyr"/>
    <property type="match status" value="1"/>
</dbReference>
<sequence length="634" mass="68632">MLSRINSPADLRALTPAELVTLCQEIRDYIVPIVTRVGGHLAPSLGVVELTVALHRVFETPRDKMVWDVGHQSYIHKVLTGRRDEMKTIRQAGGLSGFCKRMESPYDAFGAGHASTAISSALGIAIARDLADENYKVLAVVGDGGMTGGLSYEGLNNAGSAETDFVVILNDNAMSISPNVGALSKHLSHMISSPLFNRVKDEVWKLTEFMPATGAVRQTVRKLEESLKTLMVPGMFFEDLGFRYLGPLDGHNVKSLVNVLERVRGMKGAILVHVLTTKGKGLPSAEGDPVKYHGVKPLAAAVTSESGKVKAAPNGPAYTNVFSGAMLRLAELFPEMVAVTAAMAEGTGLHNFAEKHPGRFFDVGIAEAHAVCFSAGMAAQGLRPVTAIYSTFLQRAFDQVIHDVALQKLPVVFALDRAGIVGEDGPTHHGAFDLSYLGCVPNMILCAPRNGRELCNLLYTGLMQKENPFAVRYPRVSIPEQGPLDDSFEEIPLGSWEVMREGKDLCILAVGTMAGVAEEAVPILDRAGLTPTLVNARFINPMDEKFLNRMLDKHRTIVTMEENVLNGGFGAKVARWLNDMPETPAHRRIHIGLPDEFVTHGSRSFLLKTLGLDAEGVAGRILAGIQTDVTLQQR</sequence>
<dbReference type="AlphaFoldDB" id="A0A948RYU7"/>
<dbReference type="GO" id="GO:0008661">
    <property type="term" value="F:1-deoxy-D-xylulose-5-phosphate synthase activity"/>
    <property type="evidence" value="ECO:0007669"/>
    <property type="project" value="UniProtKB-UniRule"/>
</dbReference>
<proteinExistence type="inferred from homology"/>
<evidence type="ECO:0000256" key="5">
    <source>
        <dbReference type="ARBA" id="ARBA00022723"/>
    </source>
</evidence>
<dbReference type="NCBIfam" id="TIGR00204">
    <property type="entry name" value="dxs"/>
    <property type="match status" value="1"/>
</dbReference>
<dbReference type="PANTHER" id="PTHR43322:SF5">
    <property type="entry name" value="1-DEOXY-D-XYLULOSE-5-PHOSPHATE SYNTHASE, CHLOROPLASTIC"/>
    <property type="match status" value="1"/>
</dbReference>